<evidence type="ECO:0000313" key="1">
    <source>
        <dbReference type="EMBL" id="SDC23159.1"/>
    </source>
</evidence>
<gene>
    <name evidence="1" type="ORF">SAMN05421872_101609</name>
</gene>
<evidence type="ECO:0000313" key="2">
    <source>
        <dbReference type="Proteomes" id="UP000199034"/>
    </source>
</evidence>
<dbReference type="OrthoDB" id="3729011at2"/>
<accession>A0A1G6JWK4</accession>
<dbReference type="STRING" id="1045774.SAMN05421872_101609"/>
<protein>
    <submittedName>
        <fullName evidence="1">Uncharacterized protein</fullName>
    </submittedName>
</protein>
<dbReference type="InterPro" id="IPR043777">
    <property type="entry name" value="DUF5719"/>
</dbReference>
<dbReference type="AlphaFoldDB" id="A0A1G6JWK4"/>
<dbReference type="EMBL" id="FMZM01000001">
    <property type="protein sequence ID" value="SDC23159.1"/>
    <property type="molecule type" value="Genomic_DNA"/>
</dbReference>
<name>A0A1G6JWK4_9ACTN</name>
<organism evidence="1 2">
    <name type="scientific">Nocardioides lianchengensis</name>
    <dbReference type="NCBI Taxonomy" id="1045774"/>
    <lineage>
        <taxon>Bacteria</taxon>
        <taxon>Bacillati</taxon>
        <taxon>Actinomycetota</taxon>
        <taxon>Actinomycetes</taxon>
        <taxon>Propionibacteriales</taxon>
        <taxon>Nocardioidaceae</taxon>
        <taxon>Nocardioides</taxon>
    </lineage>
</organism>
<proteinExistence type="predicted"/>
<keyword evidence="2" id="KW-1185">Reference proteome</keyword>
<dbReference type="RefSeq" id="WP_090850579.1">
    <property type="nucleotide sequence ID" value="NZ_FMZM01000001.1"/>
</dbReference>
<dbReference type="Pfam" id="PF18986">
    <property type="entry name" value="DUF5719"/>
    <property type="match status" value="1"/>
</dbReference>
<dbReference type="Proteomes" id="UP000199034">
    <property type="component" value="Unassembled WGS sequence"/>
</dbReference>
<reference evidence="2" key="1">
    <citation type="submission" date="2016-10" db="EMBL/GenBank/DDBJ databases">
        <authorList>
            <person name="Varghese N."/>
            <person name="Submissions S."/>
        </authorList>
    </citation>
    <scope>NUCLEOTIDE SEQUENCE [LARGE SCALE GENOMIC DNA]</scope>
    <source>
        <strain evidence="2">CGMCC 4.6858</strain>
    </source>
</reference>
<sequence>MSDAPVPGRRSRVRPARRGPDLTVLLAVLLPVLAVGLLLVAGTDPIERADRPPTSTGLTSATLGCPAGLPGAGDVQVLSGGETGGEVTVGDQPVELEAGRAARVEAPDATVVRGTGDLAPGLVAGRSGTAPLAAADCPLPSAQQWFTGVGAGARHSSVVELVNPTAGPAVADVVVLGSTGVVDAPTLRGVLVPGGQTRRLDLAAAIPQEGELALQVTTTRGRLTVSVADSDDRLGSATPTTDWLGGQAEPLATSTLLGLPGGAGRRTLVLANPGADELRAELRFVTADSVFAPQGLQEVRIAPGSTARVALSAELAAATADGTYGVQVSATGPVTASLRSVVRRDISHAVPAVPVRRRTVAVLPEGRKRLQLADASAVGVVVVVARDAAGREVASETLDVTPGAGGTLDLPEEAVQVEVEPRRASVLGAVLVTGQGAAVVRLHELTTAGLVPQVAPGLP</sequence>